<dbReference type="OrthoDB" id="682945at2759"/>
<dbReference type="PANTHER" id="PTHR33065">
    <property type="entry name" value="OS07G0486400 PROTEIN"/>
    <property type="match status" value="1"/>
</dbReference>
<dbReference type="InParanoid" id="A0A0Q3LTA9"/>
<gene>
    <name evidence="2" type="ORF">BRADI_3g18552v3</name>
</gene>
<dbReference type="EnsemblPlants" id="KQJ95693">
    <property type="protein sequence ID" value="KQJ95693"/>
    <property type="gene ID" value="BRADI_3g18552v3"/>
</dbReference>
<reference evidence="3" key="3">
    <citation type="submission" date="2018-08" db="UniProtKB">
        <authorList>
            <consortium name="EnsemblPlants"/>
        </authorList>
    </citation>
    <scope>IDENTIFICATION</scope>
    <source>
        <strain evidence="3">cv. Bd21</strain>
    </source>
</reference>
<evidence type="ECO:0000313" key="2">
    <source>
        <dbReference type="EMBL" id="KQJ95693.2"/>
    </source>
</evidence>
<organism evidence="2">
    <name type="scientific">Brachypodium distachyon</name>
    <name type="common">Purple false brome</name>
    <name type="synonym">Trachynia distachya</name>
    <dbReference type="NCBI Taxonomy" id="15368"/>
    <lineage>
        <taxon>Eukaryota</taxon>
        <taxon>Viridiplantae</taxon>
        <taxon>Streptophyta</taxon>
        <taxon>Embryophyta</taxon>
        <taxon>Tracheophyta</taxon>
        <taxon>Spermatophyta</taxon>
        <taxon>Magnoliopsida</taxon>
        <taxon>Liliopsida</taxon>
        <taxon>Poales</taxon>
        <taxon>Poaceae</taxon>
        <taxon>BOP clade</taxon>
        <taxon>Pooideae</taxon>
        <taxon>Stipodae</taxon>
        <taxon>Brachypodieae</taxon>
        <taxon>Brachypodium</taxon>
    </lineage>
</organism>
<reference evidence="2 3" key="1">
    <citation type="journal article" date="2010" name="Nature">
        <title>Genome sequencing and analysis of the model grass Brachypodium distachyon.</title>
        <authorList>
            <consortium name="International Brachypodium Initiative"/>
        </authorList>
    </citation>
    <scope>NUCLEOTIDE SEQUENCE [LARGE SCALE GENOMIC DNA]</scope>
    <source>
        <strain evidence="2 3">Bd21</strain>
    </source>
</reference>
<evidence type="ECO:0000313" key="3">
    <source>
        <dbReference type="EnsemblPlants" id="KQJ95693"/>
    </source>
</evidence>
<dbReference type="PANTHER" id="PTHR33065:SF95">
    <property type="entry name" value="OS07G0646300 PROTEIN"/>
    <property type="match status" value="1"/>
</dbReference>
<feature type="domain" description="DUF6598" evidence="1">
    <location>
        <begin position="78"/>
        <end position="306"/>
    </location>
</feature>
<sequence length="313" mass="34922">MLSDDEQMNYYPIKRVYPLNILSNSSHRDGSIYRSIWNKQFDASDRSETRLEAKMHSEPTSRCLLRDGVCIFHAPSNMLQVFSLKLANIPVDSGSVELYGYIAVRDGLDRLLNYVVNFSRDDPIIVEQGALINMNGPKRAIHMYDSVFIEYDMKIKTGQQEKDDLQLIDGLSSIDDTGTWNRRTITRRINGDSGAVDLTFLRLESAVQGTVEVSISEVKCSFKLSLGCILNRLNEEICLFDGNIGGESSVLRSSVVAVNIDSGMDLKFKFGSESSISVEVCSFEASNHGVSTQQIKTDFALISVTVTWSALLE</sequence>
<proteinExistence type="predicted"/>
<name>A0A0Q3LTA9_BRADI</name>
<dbReference type="AlphaFoldDB" id="A0A0Q3LTA9"/>
<dbReference type="Proteomes" id="UP000008810">
    <property type="component" value="Chromosome 3"/>
</dbReference>
<dbReference type="Pfam" id="PF20241">
    <property type="entry name" value="DUF6598"/>
    <property type="match status" value="1"/>
</dbReference>
<dbReference type="EMBL" id="CM000882">
    <property type="protein sequence ID" value="KQJ95693.2"/>
    <property type="molecule type" value="Genomic_DNA"/>
</dbReference>
<accession>A0A0Q3LTA9</accession>
<keyword evidence="4" id="KW-1185">Reference proteome</keyword>
<dbReference type="InterPro" id="IPR046533">
    <property type="entry name" value="DUF6598"/>
</dbReference>
<evidence type="ECO:0000259" key="1">
    <source>
        <dbReference type="Pfam" id="PF20241"/>
    </source>
</evidence>
<protein>
    <recommendedName>
        <fullName evidence="1">DUF6598 domain-containing protein</fullName>
    </recommendedName>
</protein>
<reference evidence="2" key="2">
    <citation type="submission" date="2017-06" db="EMBL/GenBank/DDBJ databases">
        <title>WGS assembly of Brachypodium distachyon.</title>
        <authorList>
            <consortium name="The International Brachypodium Initiative"/>
            <person name="Lucas S."/>
            <person name="Harmon-Smith M."/>
            <person name="Lail K."/>
            <person name="Tice H."/>
            <person name="Grimwood J."/>
            <person name="Bruce D."/>
            <person name="Barry K."/>
            <person name="Shu S."/>
            <person name="Lindquist E."/>
            <person name="Wang M."/>
            <person name="Pitluck S."/>
            <person name="Vogel J.P."/>
            <person name="Garvin D.F."/>
            <person name="Mockler T.C."/>
            <person name="Schmutz J."/>
            <person name="Rokhsar D."/>
            <person name="Bevan M.W."/>
        </authorList>
    </citation>
    <scope>NUCLEOTIDE SEQUENCE</scope>
    <source>
        <strain evidence="2">Bd21</strain>
    </source>
</reference>
<dbReference type="Gramene" id="KQJ95693">
    <property type="protein sequence ID" value="KQJ95693"/>
    <property type="gene ID" value="BRADI_3g18552v3"/>
</dbReference>
<evidence type="ECO:0000313" key="4">
    <source>
        <dbReference type="Proteomes" id="UP000008810"/>
    </source>
</evidence>